<dbReference type="Proteomes" id="UP001279410">
    <property type="component" value="Unassembled WGS sequence"/>
</dbReference>
<evidence type="ECO:0000313" key="2">
    <source>
        <dbReference type="EMBL" id="GLD61272.1"/>
    </source>
</evidence>
<sequence length="193" mass="21217">MVDGEVLDGAMTGDTGNNFADDKRRCCAVRSMVLVPTAQLLGTRRRPNLRLAYCPRVWWSVAVLPQLGIQACGRQELLPLLLGHTRGDCNLKHIAGLEVQQYCVACEQCGNPKGNKCVFNLCRGCCKKKAYKEVADCPSHGLRFKTKAEKRKADEDNRKEGSATETEKSSSSPRPLPHLNTGLQGQSQAHLPL</sequence>
<feature type="compositionally biased region" description="Basic and acidic residues" evidence="1">
    <location>
        <begin position="151"/>
        <end position="168"/>
    </location>
</feature>
<feature type="compositionally biased region" description="Polar residues" evidence="1">
    <location>
        <begin position="181"/>
        <end position="193"/>
    </location>
</feature>
<protein>
    <submittedName>
        <fullName evidence="2">tRNA-dihydrouridine(16/17) synthase [NAD(P)(+)]</fullName>
    </submittedName>
</protein>
<evidence type="ECO:0000313" key="3">
    <source>
        <dbReference type="Proteomes" id="UP001279410"/>
    </source>
</evidence>
<proteinExistence type="predicted"/>
<reference evidence="2" key="1">
    <citation type="submission" date="2022-08" db="EMBL/GenBank/DDBJ databases">
        <title>Genome sequencing of akame (Lates japonicus).</title>
        <authorList>
            <person name="Hashiguchi Y."/>
            <person name="Takahashi H."/>
        </authorList>
    </citation>
    <scope>NUCLEOTIDE SEQUENCE</scope>
    <source>
        <strain evidence="2">Kochi</strain>
    </source>
</reference>
<keyword evidence="3" id="KW-1185">Reference proteome</keyword>
<dbReference type="AlphaFoldDB" id="A0AAD3MTP5"/>
<comment type="caution">
    <text evidence="2">The sequence shown here is derived from an EMBL/GenBank/DDBJ whole genome shotgun (WGS) entry which is preliminary data.</text>
</comment>
<organism evidence="2 3">
    <name type="scientific">Lates japonicus</name>
    <name type="common">Japanese lates</name>
    <dbReference type="NCBI Taxonomy" id="270547"/>
    <lineage>
        <taxon>Eukaryota</taxon>
        <taxon>Metazoa</taxon>
        <taxon>Chordata</taxon>
        <taxon>Craniata</taxon>
        <taxon>Vertebrata</taxon>
        <taxon>Euteleostomi</taxon>
        <taxon>Actinopterygii</taxon>
        <taxon>Neopterygii</taxon>
        <taxon>Teleostei</taxon>
        <taxon>Neoteleostei</taxon>
        <taxon>Acanthomorphata</taxon>
        <taxon>Carangaria</taxon>
        <taxon>Carangaria incertae sedis</taxon>
        <taxon>Centropomidae</taxon>
        <taxon>Lates</taxon>
    </lineage>
</organism>
<dbReference type="Pfam" id="PF05142">
    <property type="entry name" value="DUF702"/>
    <property type="match status" value="1"/>
</dbReference>
<feature type="region of interest" description="Disordered" evidence="1">
    <location>
        <begin position="148"/>
        <end position="193"/>
    </location>
</feature>
<accession>A0AAD3MTP5</accession>
<name>A0AAD3MTP5_LATJO</name>
<gene>
    <name evidence="2" type="ORF">AKAME5_001310600</name>
</gene>
<evidence type="ECO:0000256" key="1">
    <source>
        <dbReference type="SAM" id="MobiDB-lite"/>
    </source>
</evidence>
<dbReference type="EMBL" id="BRZM01000044">
    <property type="protein sequence ID" value="GLD61272.1"/>
    <property type="molecule type" value="Genomic_DNA"/>
</dbReference>